<dbReference type="Gene3D" id="3.40.50.200">
    <property type="entry name" value="Peptidase S8/S53 domain"/>
    <property type="match status" value="1"/>
</dbReference>
<dbReference type="STRING" id="3775.A0A1Q3ALS8"/>
<dbReference type="Gene3D" id="3.30.70.80">
    <property type="entry name" value="Peptidase S8 propeptide/proteinase inhibitor I9"/>
    <property type="match status" value="1"/>
</dbReference>
<evidence type="ECO:0000256" key="1">
    <source>
        <dbReference type="ARBA" id="ARBA00004613"/>
    </source>
</evidence>
<dbReference type="FunFam" id="3.40.50.200:FF:000006">
    <property type="entry name" value="Subtilisin-like protease SBT1.5"/>
    <property type="match status" value="1"/>
</dbReference>
<dbReference type="EMBL" id="BDDD01000005">
    <property type="protein sequence ID" value="GAV56707.1"/>
    <property type="molecule type" value="Genomic_DNA"/>
</dbReference>
<keyword evidence="3" id="KW-0964">Secreted</keyword>
<dbReference type="Gene3D" id="3.50.30.30">
    <property type="match status" value="1"/>
</dbReference>
<evidence type="ECO:0000259" key="12">
    <source>
        <dbReference type="Pfam" id="PF17766"/>
    </source>
</evidence>
<protein>
    <submittedName>
        <fullName evidence="13">Peptidase_S8 domain-containing protein/PA domain-containing protein/Inhibitor_I9 domain-containing protein</fullName>
    </submittedName>
</protein>
<dbReference type="CDD" id="cd02120">
    <property type="entry name" value="PA_subtilisin_like"/>
    <property type="match status" value="1"/>
</dbReference>
<dbReference type="InterPro" id="IPR023828">
    <property type="entry name" value="Peptidase_S8_Ser-AS"/>
</dbReference>
<dbReference type="PROSITE" id="PS00138">
    <property type="entry name" value="SUBTILASE_SER"/>
    <property type="match status" value="1"/>
</dbReference>
<dbReference type="SUPFAM" id="SSF52743">
    <property type="entry name" value="Subtilisin-like"/>
    <property type="match status" value="1"/>
</dbReference>
<feature type="non-terminal residue" evidence="13">
    <location>
        <position position="695"/>
    </location>
</feature>
<keyword evidence="4 9" id="KW-0645">Protease</keyword>
<feature type="domain" description="Subtilisin-like protease fibronectin type-III" evidence="12">
    <location>
        <begin position="596"/>
        <end position="694"/>
    </location>
</feature>
<dbReference type="GO" id="GO:0009609">
    <property type="term" value="P:response to symbiotic bacterium"/>
    <property type="evidence" value="ECO:0007669"/>
    <property type="project" value="UniProtKB-ARBA"/>
</dbReference>
<dbReference type="PANTHER" id="PTHR10795">
    <property type="entry name" value="PROPROTEIN CONVERTASE SUBTILISIN/KEXIN"/>
    <property type="match status" value="1"/>
</dbReference>
<dbReference type="Pfam" id="PF00082">
    <property type="entry name" value="Peptidase_S8"/>
    <property type="match status" value="1"/>
</dbReference>
<dbReference type="CDD" id="cd04852">
    <property type="entry name" value="Peptidases_S8_3"/>
    <property type="match status" value="1"/>
</dbReference>
<dbReference type="OrthoDB" id="10256524at2759"/>
<evidence type="ECO:0000259" key="11">
    <source>
        <dbReference type="Pfam" id="PF05922"/>
    </source>
</evidence>
<dbReference type="PROSITE" id="PS51892">
    <property type="entry name" value="SUBTILASE"/>
    <property type="match status" value="1"/>
</dbReference>
<keyword evidence="14" id="KW-1185">Reference proteome</keyword>
<dbReference type="InterPro" id="IPR041469">
    <property type="entry name" value="Subtilisin-like_FN3"/>
</dbReference>
<feature type="active site" description="Charge relay system" evidence="8 9">
    <location>
        <position position="143"/>
    </location>
</feature>
<accession>A0A1Q3ALS8</accession>
<evidence type="ECO:0000256" key="5">
    <source>
        <dbReference type="ARBA" id="ARBA00022729"/>
    </source>
</evidence>
<dbReference type="InParanoid" id="A0A1Q3ALS8"/>
<dbReference type="InterPro" id="IPR036852">
    <property type="entry name" value="Peptidase_S8/S53_dom_sf"/>
</dbReference>
<keyword evidence="6 9" id="KW-0378">Hydrolase</keyword>
<feature type="active site" description="Charge relay system" evidence="8 9">
    <location>
        <position position="478"/>
    </location>
</feature>
<evidence type="ECO:0000313" key="14">
    <source>
        <dbReference type="Proteomes" id="UP000187406"/>
    </source>
</evidence>
<dbReference type="Pfam" id="PF17766">
    <property type="entry name" value="fn3_6"/>
    <property type="match status" value="1"/>
</dbReference>
<keyword evidence="7 9" id="KW-0720">Serine protease</keyword>
<dbReference type="InterPro" id="IPR034197">
    <property type="entry name" value="Peptidases_S8_3"/>
</dbReference>
<dbReference type="InterPro" id="IPR000209">
    <property type="entry name" value="Peptidase_S8/S53_dom"/>
</dbReference>
<feature type="domain" description="Inhibitor I9" evidence="11">
    <location>
        <begin position="1"/>
        <end position="42"/>
    </location>
</feature>
<sequence>LVHQYRHGFSGFAARLSAEEASSIAQKPGVVSVFPDFKYQLHTTRSWDFLKYETDSEIYSNPISDSQGSDTVIGILDSGIWPESPSFIDKDIGPIPSRWKGTCMEGINFSKSNCNRKLIGARFYKDTGSGTTKYDSPRDMVGHSTHVASTATGSVVEGASYYGLAAGTAKGGSPGSRIAVYTICYPGGCQASRIFTAFDDVIADGVDVLSLSLGVSSWLKPPFLSDPIAIGAFHAVKNGIIVVCTAGNSGPDTHTVVNTAPWILTVAATTIDRIFESDVALGGNKLIKGGGINFANIEKSPVYPLIYAQSANKSDDNGVEARNCNPYSMDGDMIKGKIVLCDNDDPNYSKLEKMQAVKALGIGLVLIDDESRIVPSNYGAYPMTAISSKDGAEILHYINSTKNPVATILATISVTKQKPAPIIPNFSSRGPSTDTRNILMPDIAAPGVAILAAWMGNETNRAIEGKPPSLFDVLSGTSMACPHVSGIAATVKSRIPTWCPSAIKSAIMTTASQTNNLRTPITTVSGSNATAYDYDAGEVSTTRPFQPGLVYETTTVDYLNFLCYYGFNKTTIKIISKNVPDGFGCPKKTGVESISNINYPSITISSFNETEGRKISRIITNVAGDADTVYAASVEAPKELKVEVIPDKLLFTKSTPKLSYQVMFTSTSIPLKGDVFGSIMWFNGKYKVRTPFVVS</sequence>
<dbReference type="Pfam" id="PF05922">
    <property type="entry name" value="Inhibitor_I9"/>
    <property type="match status" value="1"/>
</dbReference>
<organism evidence="13 14">
    <name type="scientific">Cephalotus follicularis</name>
    <name type="common">Albany pitcher plant</name>
    <dbReference type="NCBI Taxonomy" id="3775"/>
    <lineage>
        <taxon>Eukaryota</taxon>
        <taxon>Viridiplantae</taxon>
        <taxon>Streptophyta</taxon>
        <taxon>Embryophyta</taxon>
        <taxon>Tracheophyta</taxon>
        <taxon>Spermatophyta</taxon>
        <taxon>Magnoliopsida</taxon>
        <taxon>eudicotyledons</taxon>
        <taxon>Gunneridae</taxon>
        <taxon>Pentapetalae</taxon>
        <taxon>rosids</taxon>
        <taxon>fabids</taxon>
        <taxon>Oxalidales</taxon>
        <taxon>Cephalotaceae</taxon>
        <taxon>Cephalotus</taxon>
    </lineage>
</organism>
<dbReference type="InterPro" id="IPR015500">
    <property type="entry name" value="Peptidase_S8_subtilisin-rel"/>
</dbReference>
<gene>
    <name evidence="13" type="ORF">CFOL_v3_00249</name>
</gene>
<evidence type="ECO:0000259" key="10">
    <source>
        <dbReference type="Pfam" id="PF00082"/>
    </source>
</evidence>
<dbReference type="InterPro" id="IPR045051">
    <property type="entry name" value="SBT"/>
</dbReference>
<dbReference type="GO" id="GO:0006508">
    <property type="term" value="P:proteolysis"/>
    <property type="evidence" value="ECO:0007669"/>
    <property type="project" value="UniProtKB-KW"/>
</dbReference>
<dbReference type="FunCoup" id="A0A1Q3ALS8">
    <property type="interactions" value="24"/>
</dbReference>
<evidence type="ECO:0000256" key="4">
    <source>
        <dbReference type="ARBA" id="ARBA00022670"/>
    </source>
</evidence>
<dbReference type="PRINTS" id="PR00723">
    <property type="entry name" value="SUBTILISIN"/>
</dbReference>
<keyword evidence="5" id="KW-0732">Signal</keyword>
<dbReference type="GO" id="GO:0005576">
    <property type="term" value="C:extracellular region"/>
    <property type="evidence" value="ECO:0007669"/>
    <property type="project" value="UniProtKB-SubCell"/>
</dbReference>
<dbReference type="InterPro" id="IPR010259">
    <property type="entry name" value="S8pro/Inhibitor_I9"/>
</dbReference>
<evidence type="ECO:0000256" key="8">
    <source>
        <dbReference type="PIRSR" id="PIRSR615500-1"/>
    </source>
</evidence>
<feature type="non-terminal residue" evidence="13">
    <location>
        <position position="1"/>
    </location>
</feature>
<evidence type="ECO:0000256" key="6">
    <source>
        <dbReference type="ARBA" id="ARBA00022801"/>
    </source>
</evidence>
<dbReference type="Proteomes" id="UP000187406">
    <property type="component" value="Unassembled WGS sequence"/>
</dbReference>
<dbReference type="Gene3D" id="2.60.40.2310">
    <property type="match status" value="1"/>
</dbReference>
<evidence type="ECO:0000256" key="9">
    <source>
        <dbReference type="PROSITE-ProRule" id="PRU01240"/>
    </source>
</evidence>
<evidence type="ECO:0000256" key="3">
    <source>
        <dbReference type="ARBA" id="ARBA00022525"/>
    </source>
</evidence>
<comment type="caution">
    <text evidence="13">The sequence shown here is derived from an EMBL/GenBank/DDBJ whole genome shotgun (WGS) entry which is preliminary data.</text>
</comment>
<feature type="active site" description="Charge relay system" evidence="8 9">
    <location>
        <position position="77"/>
    </location>
</feature>
<evidence type="ECO:0000313" key="13">
    <source>
        <dbReference type="EMBL" id="GAV56707.1"/>
    </source>
</evidence>
<name>A0A1Q3ALS8_CEPFO</name>
<feature type="domain" description="Peptidase S8/S53" evidence="10">
    <location>
        <begin position="68"/>
        <end position="514"/>
    </location>
</feature>
<dbReference type="GO" id="GO:0004252">
    <property type="term" value="F:serine-type endopeptidase activity"/>
    <property type="evidence" value="ECO:0007669"/>
    <property type="project" value="UniProtKB-UniRule"/>
</dbReference>
<comment type="similarity">
    <text evidence="2 9">Belongs to the peptidase S8 family.</text>
</comment>
<dbReference type="AlphaFoldDB" id="A0A1Q3ALS8"/>
<dbReference type="InterPro" id="IPR037045">
    <property type="entry name" value="S8pro/Inhibitor_I9_sf"/>
</dbReference>
<proteinExistence type="inferred from homology"/>
<evidence type="ECO:0000256" key="2">
    <source>
        <dbReference type="ARBA" id="ARBA00011073"/>
    </source>
</evidence>
<reference evidence="14" key="1">
    <citation type="submission" date="2016-04" db="EMBL/GenBank/DDBJ databases">
        <title>Cephalotus genome sequencing.</title>
        <authorList>
            <person name="Fukushima K."/>
            <person name="Hasebe M."/>
            <person name="Fang X."/>
        </authorList>
    </citation>
    <scope>NUCLEOTIDE SEQUENCE [LARGE SCALE GENOMIC DNA]</scope>
    <source>
        <strain evidence="14">cv. St1</strain>
    </source>
</reference>
<comment type="subcellular location">
    <subcellularLocation>
        <location evidence="1">Secreted</location>
    </subcellularLocation>
</comment>
<evidence type="ECO:0000256" key="7">
    <source>
        <dbReference type="ARBA" id="ARBA00022825"/>
    </source>
</evidence>